<name>A0AAV7MRU2_PLEWA</name>
<accession>A0AAV7MRU2</accession>
<comment type="caution">
    <text evidence="1">The sequence shown here is derived from an EMBL/GenBank/DDBJ whole genome shotgun (WGS) entry which is preliminary data.</text>
</comment>
<gene>
    <name evidence="1" type="ORF">NDU88_002112</name>
</gene>
<organism evidence="1 2">
    <name type="scientific">Pleurodeles waltl</name>
    <name type="common">Iberian ribbed newt</name>
    <dbReference type="NCBI Taxonomy" id="8319"/>
    <lineage>
        <taxon>Eukaryota</taxon>
        <taxon>Metazoa</taxon>
        <taxon>Chordata</taxon>
        <taxon>Craniata</taxon>
        <taxon>Vertebrata</taxon>
        <taxon>Euteleostomi</taxon>
        <taxon>Amphibia</taxon>
        <taxon>Batrachia</taxon>
        <taxon>Caudata</taxon>
        <taxon>Salamandroidea</taxon>
        <taxon>Salamandridae</taxon>
        <taxon>Pleurodelinae</taxon>
        <taxon>Pleurodeles</taxon>
    </lineage>
</organism>
<sequence>MLCEGLRACLNALRKAKKPDALIYLIPATRDYSDDGVVSVVAVKQRFRATEGPRRDASPPGRAAFRVALTCPGRRGWVFQSRSAPATLTWSLFLDPQELIIVLQLSRMELRPPTGSSQHALNSTEGKVRRKSFGVSQYRVHLLISPGPRDDHWGFWK</sequence>
<keyword evidence="2" id="KW-1185">Reference proteome</keyword>
<dbReference type="Proteomes" id="UP001066276">
    <property type="component" value="Chromosome 9"/>
</dbReference>
<dbReference type="AlphaFoldDB" id="A0AAV7MRU2"/>
<evidence type="ECO:0000313" key="2">
    <source>
        <dbReference type="Proteomes" id="UP001066276"/>
    </source>
</evidence>
<protein>
    <submittedName>
        <fullName evidence="1">Uncharacterized protein</fullName>
    </submittedName>
</protein>
<dbReference type="EMBL" id="JANPWB010000013">
    <property type="protein sequence ID" value="KAJ1104703.1"/>
    <property type="molecule type" value="Genomic_DNA"/>
</dbReference>
<evidence type="ECO:0000313" key="1">
    <source>
        <dbReference type="EMBL" id="KAJ1104703.1"/>
    </source>
</evidence>
<proteinExistence type="predicted"/>
<reference evidence="1" key="1">
    <citation type="journal article" date="2022" name="bioRxiv">
        <title>Sequencing and chromosome-scale assembly of the giantPleurodeles waltlgenome.</title>
        <authorList>
            <person name="Brown T."/>
            <person name="Elewa A."/>
            <person name="Iarovenko S."/>
            <person name="Subramanian E."/>
            <person name="Araus A.J."/>
            <person name="Petzold A."/>
            <person name="Susuki M."/>
            <person name="Suzuki K.-i.T."/>
            <person name="Hayashi T."/>
            <person name="Toyoda A."/>
            <person name="Oliveira C."/>
            <person name="Osipova E."/>
            <person name="Leigh N.D."/>
            <person name="Simon A."/>
            <person name="Yun M.H."/>
        </authorList>
    </citation>
    <scope>NUCLEOTIDE SEQUENCE</scope>
    <source>
        <strain evidence="1">20211129_DDA</strain>
        <tissue evidence="1">Liver</tissue>
    </source>
</reference>